<dbReference type="Gene3D" id="3.40.50.720">
    <property type="entry name" value="NAD(P)-binding Rossmann-like Domain"/>
    <property type="match status" value="1"/>
</dbReference>
<protein>
    <recommendedName>
        <fullName evidence="3">Enoyl-(Acyl carrier protein) reductase</fullName>
    </recommendedName>
</protein>
<organism evidence="1 2">
    <name type="scientific">Chryseobacterium limigenitum</name>
    <dbReference type="NCBI Taxonomy" id="1612149"/>
    <lineage>
        <taxon>Bacteria</taxon>
        <taxon>Pseudomonadati</taxon>
        <taxon>Bacteroidota</taxon>
        <taxon>Flavobacteriia</taxon>
        <taxon>Flavobacteriales</taxon>
        <taxon>Weeksellaceae</taxon>
        <taxon>Chryseobacterium group</taxon>
        <taxon>Chryseobacterium</taxon>
    </lineage>
</organism>
<evidence type="ECO:0000313" key="2">
    <source>
        <dbReference type="Proteomes" id="UP000182034"/>
    </source>
</evidence>
<proteinExistence type="predicted"/>
<accession>A0A1K2IX10</accession>
<keyword evidence="2" id="KW-1185">Reference proteome</keyword>
<dbReference type="STRING" id="1612149.SAMN05216324_13123"/>
<dbReference type="RefSeq" id="WP_262484316.1">
    <property type="nucleotide sequence ID" value="NZ_FPKW01000031.1"/>
</dbReference>
<dbReference type="InterPro" id="IPR036291">
    <property type="entry name" value="NAD(P)-bd_dom_sf"/>
</dbReference>
<dbReference type="SUPFAM" id="SSF51735">
    <property type="entry name" value="NAD(P)-binding Rossmann-fold domains"/>
    <property type="match status" value="1"/>
</dbReference>
<dbReference type="Proteomes" id="UP000182034">
    <property type="component" value="Unassembled WGS sequence"/>
</dbReference>
<name>A0A1K2IX10_9FLAO</name>
<reference evidence="2" key="1">
    <citation type="submission" date="2016-10" db="EMBL/GenBank/DDBJ databases">
        <authorList>
            <person name="Varghese N."/>
            <person name="Submissions S."/>
        </authorList>
    </citation>
    <scope>NUCLEOTIDE SEQUENCE [LARGE SCALE GENOMIC DNA]</scope>
    <source>
        <strain evidence="2">SUR2</strain>
    </source>
</reference>
<dbReference type="EMBL" id="FPKW01000031">
    <property type="protein sequence ID" value="SFZ96964.1"/>
    <property type="molecule type" value="Genomic_DNA"/>
</dbReference>
<sequence>MKNIVIIGCAVEMAKITEFLLSADSSWITGQIIGIDGGMGSIKL</sequence>
<evidence type="ECO:0008006" key="3">
    <source>
        <dbReference type="Google" id="ProtNLM"/>
    </source>
</evidence>
<gene>
    <name evidence="1" type="ORF">SAMN05216324_13123</name>
</gene>
<evidence type="ECO:0000313" key="1">
    <source>
        <dbReference type="EMBL" id="SFZ96964.1"/>
    </source>
</evidence>
<dbReference type="AlphaFoldDB" id="A0A1K2IX10"/>